<dbReference type="OrthoDB" id="9797643at2"/>
<gene>
    <name evidence="2" type="ordered locus">Tter_1885</name>
</gene>
<organism evidence="2 3">
    <name type="scientific">Thermobaculum terrenum (strain ATCC BAA-798 / CCMEE 7001 / YNP1)</name>
    <dbReference type="NCBI Taxonomy" id="525904"/>
    <lineage>
        <taxon>Bacteria</taxon>
        <taxon>Bacillati</taxon>
        <taxon>Chloroflexota</taxon>
        <taxon>Chloroflexia</taxon>
        <taxon>Candidatus Thermobaculales</taxon>
        <taxon>Candidatus Thermobaculaceae</taxon>
        <taxon>Thermobaculum</taxon>
    </lineage>
</organism>
<dbReference type="EMBL" id="CP001826">
    <property type="protein sequence ID" value="ACZ42791.1"/>
    <property type="molecule type" value="Genomic_DNA"/>
</dbReference>
<keyword evidence="3" id="KW-1185">Reference proteome</keyword>
<dbReference type="InterPro" id="IPR018658">
    <property type="entry name" value="DUF2089"/>
</dbReference>
<dbReference type="Gene3D" id="1.10.10.2840">
    <property type="entry name" value="PucR C-terminal helix-turn-helix domain"/>
    <property type="match status" value="1"/>
</dbReference>
<dbReference type="STRING" id="525904.Tter_1885"/>
<dbReference type="eggNOG" id="COG3877">
    <property type="taxonomic scope" value="Bacteria"/>
</dbReference>
<dbReference type="RefSeq" id="WP_012875822.1">
    <property type="nucleotide sequence ID" value="NC_013526.1"/>
</dbReference>
<dbReference type="KEGG" id="ttr:Tter_1885"/>
<protein>
    <submittedName>
        <fullName evidence="2">Transcriptional regulator, Fis family</fullName>
    </submittedName>
</protein>
<dbReference type="Proteomes" id="UP000000323">
    <property type="component" value="Chromosome 2"/>
</dbReference>
<reference evidence="3" key="1">
    <citation type="journal article" date="2010" name="Stand. Genomic Sci.">
        <title>Complete genome sequence of 'Thermobaculum terrenum' type strain (YNP1).</title>
        <authorList>
            <person name="Kiss H."/>
            <person name="Cleland D."/>
            <person name="Lapidus A."/>
            <person name="Lucas S."/>
            <person name="Glavina Del Rio T."/>
            <person name="Nolan M."/>
            <person name="Tice H."/>
            <person name="Han C."/>
            <person name="Goodwin L."/>
            <person name="Pitluck S."/>
            <person name="Liolios K."/>
            <person name="Ivanova N."/>
            <person name="Mavromatis K."/>
            <person name="Ovchinnikova G."/>
            <person name="Pati A."/>
            <person name="Chen A."/>
            <person name="Palaniappan K."/>
            <person name="Land M."/>
            <person name="Hauser L."/>
            <person name="Chang Y."/>
            <person name="Jeffries C."/>
            <person name="Lu M."/>
            <person name="Brettin T."/>
            <person name="Detter J."/>
            <person name="Goker M."/>
            <person name="Tindall B."/>
            <person name="Beck B."/>
            <person name="McDermott T."/>
            <person name="Woyke T."/>
            <person name="Bristow J."/>
            <person name="Eisen J."/>
            <person name="Markowitz V."/>
            <person name="Hugenholtz P."/>
            <person name="Kyrpides N."/>
            <person name="Klenk H."/>
            <person name="Cheng J."/>
        </authorList>
    </citation>
    <scope>NUCLEOTIDE SEQUENCE [LARGE SCALE GENOMIC DNA]</scope>
    <source>
        <strain evidence="3">ATCC BAA-798 / YNP1</strain>
    </source>
</reference>
<proteinExistence type="predicted"/>
<sequence length="127" mass="13909">MYPLITRDPVTGGELVVTRLMSPQSGIVIEGTFTLGWIGKLTPEQLEFVGVLLRHRGNVQRAAAELGIAYNTARNRLEEIASALGGPVEPAPPRVSPPERREILNRLAAGEIDYEEAMRLLGYSRGE</sequence>
<evidence type="ECO:0000259" key="1">
    <source>
        <dbReference type="Pfam" id="PF09862"/>
    </source>
</evidence>
<dbReference type="AlphaFoldDB" id="D1CGC0"/>
<evidence type="ECO:0000313" key="2">
    <source>
        <dbReference type="EMBL" id="ACZ42791.1"/>
    </source>
</evidence>
<dbReference type="Pfam" id="PF09862">
    <property type="entry name" value="DUF2089"/>
    <property type="match status" value="1"/>
</dbReference>
<dbReference type="HOGENOM" id="CLU_132137_0_0_0"/>
<accession>D1CGC0</accession>
<dbReference type="InterPro" id="IPR042070">
    <property type="entry name" value="PucR_C-HTH_sf"/>
</dbReference>
<evidence type="ECO:0000313" key="3">
    <source>
        <dbReference type="Proteomes" id="UP000000323"/>
    </source>
</evidence>
<feature type="domain" description="DUF2089" evidence="1">
    <location>
        <begin position="41"/>
        <end position="85"/>
    </location>
</feature>
<name>D1CGC0_THET1</name>